<dbReference type="GO" id="GO:0046983">
    <property type="term" value="F:protein dimerization activity"/>
    <property type="evidence" value="ECO:0007669"/>
    <property type="project" value="InterPro"/>
</dbReference>
<dbReference type="AlphaFoldDB" id="A0A7V2ZHT2"/>
<dbReference type="SUPFAM" id="SSF47979">
    <property type="entry name" value="Iron-dependent repressor protein, dimerization domain"/>
    <property type="match status" value="1"/>
</dbReference>
<dbReference type="InterPro" id="IPR036390">
    <property type="entry name" value="WH_DNA-bd_sf"/>
</dbReference>
<feature type="domain" description="Ferrous iron transporter FeoA-like" evidence="3">
    <location>
        <begin position="180"/>
        <end position="251"/>
    </location>
</feature>
<dbReference type="InterPro" id="IPR001367">
    <property type="entry name" value="Fe_dep_repressor"/>
</dbReference>
<dbReference type="Gene3D" id="2.30.30.90">
    <property type="match status" value="1"/>
</dbReference>
<dbReference type="SUPFAM" id="SSF50037">
    <property type="entry name" value="C-terminal domain of transcriptional repressors"/>
    <property type="match status" value="1"/>
</dbReference>
<name>A0A7V2ZHT2_9BACT</name>
<gene>
    <name evidence="4" type="ORF">ENS31_01895</name>
</gene>
<evidence type="ECO:0000313" key="4">
    <source>
        <dbReference type="EMBL" id="HFI90264.1"/>
    </source>
</evidence>
<dbReference type="InterPro" id="IPR038157">
    <property type="entry name" value="FeoA_core_dom"/>
</dbReference>
<keyword evidence="1" id="KW-0408">Iron</keyword>
<feature type="transmembrane region" description="Helical" evidence="2">
    <location>
        <begin position="6"/>
        <end position="24"/>
    </location>
</feature>
<dbReference type="GO" id="GO:0046914">
    <property type="term" value="F:transition metal ion binding"/>
    <property type="evidence" value="ECO:0007669"/>
    <property type="project" value="InterPro"/>
</dbReference>
<evidence type="ECO:0000256" key="2">
    <source>
        <dbReference type="SAM" id="Phobius"/>
    </source>
</evidence>
<reference evidence="4" key="1">
    <citation type="journal article" date="2020" name="mSystems">
        <title>Genome- and Community-Level Interaction Insights into Carbon Utilization and Element Cycling Functions of Hydrothermarchaeota in Hydrothermal Sediment.</title>
        <authorList>
            <person name="Zhou Z."/>
            <person name="Liu Y."/>
            <person name="Xu W."/>
            <person name="Pan J."/>
            <person name="Luo Z.H."/>
            <person name="Li M."/>
        </authorList>
    </citation>
    <scope>NUCLEOTIDE SEQUENCE [LARGE SCALE GENOMIC DNA]</scope>
    <source>
        <strain evidence="4">SpSt-479</strain>
    </source>
</reference>
<dbReference type="PANTHER" id="PTHR33238">
    <property type="entry name" value="IRON (METAL) DEPENDENT REPRESSOR, DTXR FAMILY"/>
    <property type="match status" value="1"/>
</dbReference>
<dbReference type="InterPro" id="IPR022689">
    <property type="entry name" value="Iron_dep_repressor"/>
</dbReference>
<dbReference type="Pfam" id="PF04023">
    <property type="entry name" value="FeoA"/>
    <property type="match status" value="2"/>
</dbReference>
<dbReference type="Pfam" id="PF02742">
    <property type="entry name" value="Fe_dep_repr_C"/>
    <property type="match status" value="1"/>
</dbReference>
<dbReference type="InterPro" id="IPR050536">
    <property type="entry name" value="DtxR_MntR_Metal-Reg"/>
</dbReference>
<feature type="domain" description="Ferrous iron transporter FeoA-like" evidence="3">
    <location>
        <begin position="263"/>
        <end position="337"/>
    </location>
</feature>
<dbReference type="InterPro" id="IPR036388">
    <property type="entry name" value="WH-like_DNA-bd_sf"/>
</dbReference>
<dbReference type="GO" id="GO:0003700">
    <property type="term" value="F:DNA-binding transcription factor activity"/>
    <property type="evidence" value="ECO:0007669"/>
    <property type="project" value="InterPro"/>
</dbReference>
<evidence type="ECO:0000256" key="1">
    <source>
        <dbReference type="ARBA" id="ARBA00023004"/>
    </source>
</evidence>
<organism evidence="4">
    <name type="scientific">Ignavibacterium album</name>
    <dbReference type="NCBI Taxonomy" id="591197"/>
    <lineage>
        <taxon>Bacteria</taxon>
        <taxon>Pseudomonadati</taxon>
        <taxon>Ignavibacteriota</taxon>
        <taxon>Ignavibacteria</taxon>
        <taxon>Ignavibacteriales</taxon>
        <taxon>Ignavibacteriaceae</taxon>
        <taxon>Ignavibacterium</taxon>
    </lineage>
</organism>
<dbReference type="InterPro" id="IPR008988">
    <property type="entry name" value="Transcriptional_repressor_C"/>
</dbReference>
<evidence type="ECO:0000259" key="3">
    <source>
        <dbReference type="SMART" id="SM00899"/>
    </source>
</evidence>
<dbReference type="SUPFAM" id="SSF46785">
    <property type="entry name" value="Winged helix' DNA-binding domain"/>
    <property type="match status" value="1"/>
</dbReference>
<dbReference type="EMBL" id="DSUJ01000008">
    <property type="protein sequence ID" value="HFI90264.1"/>
    <property type="molecule type" value="Genomic_DNA"/>
</dbReference>
<sequence length="342" mass="38243">MNEAMFLLLIGILILVFFILLLYPEKGLMARLKKSRYANQKVLLEDALKYLYDCEYNNISCTLNSIAGNLNISADAAAEIVSKLQNMGLINTNRDYLSLTSEGKSYALRIIRVHRLYEKFLADETSMNEKEWHKAAEEIEHKLSDEEVNKLAAQIGNPVFDPHGDPIPTSKGEIPEKAGKHLNEMIPGEMATIIHIEDEPHAIYSQIVAEGLYPGMQIRMIEANEKRVKFEANGDECILSPLIAKSITVGPIKLEKPVEGKLKTLSSLKVGEKGIVLGIAKSLRGQQRRRLMDLGIVPGTEIEAELESVTGDPVAYRVRGTTIALRKNQSDKIYLVKEEEKN</sequence>
<dbReference type="InterPro" id="IPR036421">
    <property type="entry name" value="Fe_dep_repressor_sf"/>
</dbReference>
<keyword evidence="2" id="KW-0472">Membrane</keyword>
<dbReference type="InterPro" id="IPR007167">
    <property type="entry name" value="Fe-transptr_FeoA-like"/>
</dbReference>
<keyword evidence="2" id="KW-0812">Transmembrane</keyword>
<accession>A0A7V2ZHT2</accession>
<dbReference type="SMART" id="SM00529">
    <property type="entry name" value="HTH_DTXR"/>
    <property type="match status" value="1"/>
</dbReference>
<keyword evidence="2" id="KW-1133">Transmembrane helix</keyword>
<proteinExistence type="predicted"/>
<dbReference type="SMART" id="SM00899">
    <property type="entry name" value="FeoA"/>
    <property type="match status" value="2"/>
</dbReference>
<dbReference type="Gene3D" id="1.10.10.10">
    <property type="entry name" value="Winged helix-like DNA-binding domain superfamily/Winged helix DNA-binding domain"/>
    <property type="match status" value="1"/>
</dbReference>
<dbReference type="PANTHER" id="PTHR33238:SF7">
    <property type="entry name" value="IRON-DEPENDENT TRANSCRIPTIONAL REGULATOR"/>
    <property type="match status" value="1"/>
</dbReference>
<comment type="caution">
    <text evidence="4">The sequence shown here is derived from an EMBL/GenBank/DDBJ whole genome shotgun (WGS) entry which is preliminary data.</text>
</comment>
<protein>
    <recommendedName>
        <fullName evidence="3">Ferrous iron transporter FeoA-like domain-containing protein</fullName>
    </recommendedName>
</protein>